<feature type="transmembrane region" description="Helical" evidence="10">
    <location>
        <begin position="443"/>
        <end position="463"/>
    </location>
</feature>
<proteinExistence type="inferred from homology"/>
<dbReference type="GO" id="GO:0005044">
    <property type="term" value="F:scavenger receptor activity"/>
    <property type="evidence" value="ECO:0007669"/>
    <property type="project" value="TreeGrafter"/>
</dbReference>
<keyword evidence="9" id="KW-0325">Glycoprotein</keyword>
<evidence type="ECO:0008006" key="13">
    <source>
        <dbReference type="Google" id="ProtNLM"/>
    </source>
</evidence>
<dbReference type="GO" id="GO:0005886">
    <property type="term" value="C:plasma membrane"/>
    <property type="evidence" value="ECO:0007669"/>
    <property type="project" value="UniProtKB-SubCell"/>
</dbReference>
<dbReference type="EMBL" id="JAJJHW010001127">
    <property type="protein sequence ID" value="KAH8378294.1"/>
    <property type="molecule type" value="Genomic_DNA"/>
</dbReference>
<dbReference type="GO" id="GO:0005737">
    <property type="term" value="C:cytoplasm"/>
    <property type="evidence" value="ECO:0007669"/>
    <property type="project" value="TreeGrafter"/>
</dbReference>
<dbReference type="PRINTS" id="PR01609">
    <property type="entry name" value="CD36FAMILY"/>
</dbReference>
<organism evidence="11 12">
    <name type="scientific">Drosophila rubida</name>
    <dbReference type="NCBI Taxonomy" id="30044"/>
    <lineage>
        <taxon>Eukaryota</taxon>
        <taxon>Metazoa</taxon>
        <taxon>Ecdysozoa</taxon>
        <taxon>Arthropoda</taxon>
        <taxon>Hexapoda</taxon>
        <taxon>Insecta</taxon>
        <taxon>Pterygota</taxon>
        <taxon>Neoptera</taxon>
        <taxon>Endopterygota</taxon>
        <taxon>Diptera</taxon>
        <taxon>Brachycera</taxon>
        <taxon>Muscomorpha</taxon>
        <taxon>Ephydroidea</taxon>
        <taxon>Drosophilidae</taxon>
        <taxon>Drosophila</taxon>
    </lineage>
</organism>
<evidence type="ECO:0000256" key="3">
    <source>
        <dbReference type="ARBA" id="ARBA00022475"/>
    </source>
</evidence>
<accession>A0AAD4K8Z2</accession>
<evidence type="ECO:0000256" key="8">
    <source>
        <dbReference type="ARBA" id="ARBA00023170"/>
    </source>
</evidence>
<keyword evidence="12" id="KW-1185">Reference proteome</keyword>
<evidence type="ECO:0000256" key="10">
    <source>
        <dbReference type="SAM" id="Phobius"/>
    </source>
</evidence>
<keyword evidence="7" id="KW-1015">Disulfide bond</keyword>
<evidence type="ECO:0000256" key="6">
    <source>
        <dbReference type="ARBA" id="ARBA00023136"/>
    </source>
</evidence>
<comment type="subcellular location">
    <subcellularLocation>
        <location evidence="1">Cell membrane</location>
        <topology evidence="1">Multi-pass membrane protein</topology>
    </subcellularLocation>
</comment>
<dbReference type="InterPro" id="IPR002159">
    <property type="entry name" value="CD36_fam"/>
</dbReference>
<evidence type="ECO:0000256" key="9">
    <source>
        <dbReference type="ARBA" id="ARBA00023180"/>
    </source>
</evidence>
<keyword evidence="6 10" id="KW-0472">Membrane</keyword>
<protein>
    <recommendedName>
        <fullName evidence="13">Protein peste</fullName>
    </recommendedName>
</protein>
<dbReference type="Pfam" id="PF01130">
    <property type="entry name" value="CD36"/>
    <property type="match status" value="1"/>
</dbReference>
<dbReference type="AlphaFoldDB" id="A0AAD4K8Z2"/>
<evidence type="ECO:0000256" key="7">
    <source>
        <dbReference type="ARBA" id="ARBA00023157"/>
    </source>
</evidence>
<evidence type="ECO:0000256" key="4">
    <source>
        <dbReference type="ARBA" id="ARBA00022692"/>
    </source>
</evidence>
<dbReference type="Proteomes" id="UP001200034">
    <property type="component" value="Unassembled WGS sequence"/>
</dbReference>
<evidence type="ECO:0000256" key="1">
    <source>
        <dbReference type="ARBA" id="ARBA00004651"/>
    </source>
</evidence>
<dbReference type="InterPro" id="IPR005428">
    <property type="entry name" value="CD36/SCARB1/SNMP1"/>
</dbReference>
<evidence type="ECO:0000256" key="5">
    <source>
        <dbReference type="ARBA" id="ARBA00022989"/>
    </source>
</evidence>
<evidence type="ECO:0000256" key="2">
    <source>
        <dbReference type="ARBA" id="ARBA00010532"/>
    </source>
</evidence>
<feature type="transmembrane region" description="Helical" evidence="10">
    <location>
        <begin position="7"/>
        <end position="26"/>
    </location>
</feature>
<evidence type="ECO:0000313" key="11">
    <source>
        <dbReference type="EMBL" id="KAH8378294.1"/>
    </source>
</evidence>
<keyword evidence="5 10" id="KW-1133">Transmembrane helix</keyword>
<gene>
    <name evidence="11" type="ORF">KR093_010581</name>
</gene>
<comment type="caution">
    <text evidence="11">The sequence shown here is derived from an EMBL/GenBank/DDBJ whole genome shotgun (WGS) entry which is preliminary data.</text>
</comment>
<keyword evidence="4 10" id="KW-0812">Transmembrane</keyword>
<keyword evidence="8" id="KW-0675">Receptor</keyword>
<comment type="similarity">
    <text evidence="2">Belongs to the CD36 family.</text>
</comment>
<sequence>MIGKSRIVMTSLLGAVLATVGLVYLINMEQLQRKTMEWLMVLKPNTMLTNLWQHPSLPMTAYVYIFNWTNSEEVNNPLVKPRFEEIGPYTFTESIQKLNVTWNPENSTVSYLRKSRFTFVPELSKGNLSDVMVTPNTLTVGITHKAQRWNPMLRSLMLIALNMYGNDATFERTAAEWLFDGFDTPLIKMSSILPSQLLPQMHFPYERIGYGYPRNHSTEVYGHHNIYTGADDFSKIGQIARWRYDDVAASFPHCKLKGSIGEFHRIPLRKGEPISYFLPDICRELQVDYAGTTIFEGMEAYVYKGSRRNMANGTENPDNSCYCQDSCQEVPSGVLNVSSCWYDVPVFASYPHFYNADPSYVDAVDGLKPDRERHEMVIILEPRTGMLLDIKATVMISLLVEPRPESAFRNARRNFLPLVWADYRVNISSDLLFYLKLLPISTIVGKICGILVVILGLTLMFYYPRKILMQRHFMRQIDITSLENRIQATTAASPELKNYGAEGSPLLVGLQYVAASVEAECAS</sequence>
<dbReference type="PRINTS" id="PR01610">
    <property type="entry name" value="CD36ANTIGEN"/>
</dbReference>
<name>A0AAD4K8Z2_9MUSC</name>
<evidence type="ECO:0000313" key="12">
    <source>
        <dbReference type="Proteomes" id="UP001200034"/>
    </source>
</evidence>
<reference evidence="11" key="1">
    <citation type="journal article" date="2021" name="Mol. Ecol. Resour.">
        <title>Phylogenomic analyses of the genus Drosophila reveals genomic signals of climate adaptation.</title>
        <authorList>
            <person name="Li F."/>
            <person name="Rane R.V."/>
            <person name="Luria V."/>
            <person name="Xiong Z."/>
            <person name="Chen J."/>
            <person name="Li Z."/>
            <person name="Catullo R.A."/>
            <person name="Griffin P.C."/>
            <person name="Schiffer M."/>
            <person name="Pearce S."/>
            <person name="Lee S.F."/>
            <person name="McElroy K."/>
            <person name="Stocker A."/>
            <person name="Shirriffs J."/>
            <person name="Cockerell F."/>
            <person name="Coppin C."/>
            <person name="Sgro C.M."/>
            <person name="Karger A."/>
            <person name="Cain J.W."/>
            <person name="Weber J.A."/>
            <person name="Santpere G."/>
            <person name="Kirschner M.W."/>
            <person name="Hoffmann A.A."/>
            <person name="Oakeshott J.G."/>
            <person name="Zhang G."/>
        </authorList>
    </citation>
    <scope>NUCLEOTIDE SEQUENCE</scope>
    <source>
        <strain evidence="11">BGI-SZ-2011g</strain>
    </source>
</reference>
<dbReference type="PANTHER" id="PTHR11923:SF93">
    <property type="entry name" value="GH07959P-RELATED"/>
    <property type="match status" value="1"/>
</dbReference>
<dbReference type="PANTHER" id="PTHR11923">
    <property type="entry name" value="SCAVENGER RECEPTOR CLASS B TYPE-1 SR-B1"/>
    <property type="match status" value="1"/>
</dbReference>
<keyword evidence="3" id="KW-1003">Cell membrane</keyword>